<comment type="caution">
    <text evidence="2">The sequence shown here is derived from an EMBL/GenBank/DDBJ whole genome shotgun (WGS) entry which is preliminary data.</text>
</comment>
<feature type="non-terminal residue" evidence="2">
    <location>
        <position position="1"/>
    </location>
</feature>
<name>A0A8H7SWL9_9FUNG</name>
<keyword evidence="3" id="KW-1185">Reference proteome</keyword>
<dbReference type="Proteomes" id="UP000613177">
    <property type="component" value="Unassembled WGS sequence"/>
</dbReference>
<dbReference type="InterPro" id="IPR032189">
    <property type="entry name" value="Mlh1_C"/>
</dbReference>
<dbReference type="AlphaFoldDB" id="A0A8H7SWL9"/>
<feature type="domain" description="DNA mismatch repair protein Mlh1 C-terminal" evidence="1">
    <location>
        <begin position="2"/>
        <end position="161"/>
    </location>
</feature>
<dbReference type="EMBL" id="JAEPRE010000012">
    <property type="protein sequence ID" value="KAG2236899.1"/>
    <property type="molecule type" value="Genomic_DNA"/>
</dbReference>
<dbReference type="Pfam" id="PF16413">
    <property type="entry name" value="Mlh1_C"/>
    <property type="match status" value="1"/>
</dbReference>
<accession>A0A8H7SWL9</accession>
<reference evidence="2" key="1">
    <citation type="submission" date="2021-01" db="EMBL/GenBank/DDBJ databases">
        <title>Metabolic potential, ecology and presence of endohyphal bacteria is reflected in genomic diversity of Mucoromycotina.</title>
        <authorList>
            <person name="Muszewska A."/>
            <person name="Okrasinska A."/>
            <person name="Steczkiewicz K."/>
            <person name="Drgas O."/>
            <person name="Orlowska M."/>
            <person name="Perlinska-Lenart U."/>
            <person name="Aleksandrzak-Piekarczyk T."/>
            <person name="Szatraj K."/>
            <person name="Zielenkiewicz U."/>
            <person name="Pilsyk S."/>
            <person name="Malc E."/>
            <person name="Mieczkowski P."/>
            <person name="Kruszewska J.S."/>
            <person name="Biernat P."/>
            <person name="Pawlowska J."/>
        </authorList>
    </citation>
    <scope>NUCLEOTIDE SEQUENCE</scope>
    <source>
        <strain evidence="2">WA0000018081</strain>
    </source>
</reference>
<proteinExistence type="predicted"/>
<protein>
    <recommendedName>
        <fullName evidence="1">DNA mismatch repair protein Mlh1 C-terminal domain-containing protein</fullName>
    </recommendedName>
</protein>
<gene>
    <name evidence="2" type="ORF">INT48_002712</name>
</gene>
<sequence length="185" mass="21604">MFTRNQCVGIIDDLLVLVAYKDHFYLVNYNTVSEEYFYQLVLYNLGKFGKLFLSSPIPIKPYISLFIPNATRQELDTMVDSLLCHKDLLQSYYNIEITLDPDNNTMQLVCLPMILMKYKPSLDKLPIFLHNIATQIEWDNEIECLDAIAREISSFYCCCSKDQCNYFLRSARDGNFKAPKYLSQK</sequence>
<evidence type="ECO:0000259" key="1">
    <source>
        <dbReference type="Pfam" id="PF16413"/>
    </source>
</evidence>
<evidence type="ECO:0000313" key="2">
    <source>
        <dbReference type="EMBL" id="KAG2236899.1"/>
    </source>
</evidence>
<evidence type="ECO:0000313" key="3">
    <source>
        <dbReference type="Proteomes" id="UP000613177"/>
    </source>
</evidence>
<organism evidence="2 3">
    <name type="scientific">Thamnidium elegans</name>
    <dbReference type="NCBI Taxonomy" id="101142"/>
    <lineage>
        <taxon>Eukaryota</taxon>
        <taxon>Fungi</taxon>
        <taxon>Fungi incertae sedis</taxon>
        <taxon>Mucoromycota</taxon>
        <taxon>Mucoromycotina</taxon>
        <taxon>Mucoromycetes</taxon>
        <taxon>Mucorales</taxon>
        <taxon>Mucorineae</taxon>
        <taxon>Mucoraceae</taxon>
        <taxon>Thamnidium</taxon>
    </lineage>
</organism>